<dbReference type="RefSeq" id="WP_083726767.1">
    <property type="nucleotide sequence ID" value="NZ_FOUD01000006.1"/>
</dbReference>
<dbReference type="InterPro" id="IPR007077">
    <property type="entry name" value="TfoX_C"/>
</dbReference>
<feature type="domain" description="TfoX C-terminal" evidence="1">
    <location>
        <begin position="3"/>
        <end position="82"/>
    </location>
</feature>
<proteinExistence type="predicted"/>
<dbReference type="OrthoDB" id="1034776at2"/>
<accession>A0A1S8DGR5</accession>
<evidence type="ECO:0000259" key="1">
    <source>
        <dbReference type="Pfam" id="PF04994"/>
    </source>
</evidence>
<dbReference type="Pfam" id="PF04994">
    <property type="entry name" value="TfoX_C"/>
    <property type="match status" value="1"/>
</dbReference>
<keyword evidence="3" id="KW-1185">Reference proteome</keyword>
<dbReference type="PANTHER" id="PTHR36121">
    <property type="entry name" value="PROTEIN SXY"/>
    <property type="match status" value="1"/>
</dbReference>
<dbReference type="Gene3D" id="1.10.150.20">
    <property type="entry name" value="5' to 3' exonuclease, C-terminal subdomain"/>
    <property type="match status" value="1"/>
</dbReference>
<name>A0A1S8DGR5_9GAMM</name>
<dbReference type="Proteomes" id="UP000242847">
    <property type="component" value="Unassembled WGS sequence"/>
</dbReference>
<reference evidence="2 3" key="1">
    <citation type="submission" date="2017-01" db="EMBL/GenBank/DDBJ databases">
        <title>Draft genome sequence of Pseudomonas pachastrellae type strain CCUG 46540T from a deep sea.</title>
        <authorList>
            <person name="Gomila M."/>
            <person name="Mulet M."/>
            <person name="Lalucat J."/>
            <person name="Garcia-Valdes E."/>
        </authorList>
    </citation>
    <scope>NUCLEOTIDE SEQUENCE [LARGE SCALE GENOMIC DNA]</scope>
    <source>
        <strain evidence="2 3">CCUG 46540</strain>
    </source>
</reference>
<evidence type="ECO:0000313" key="3">
    <source>
        <dbReference type="Proteomes" id="UP000242847"/>
    </source>
</evidence>
<evidence type="ECO:0000313" key="2">
    <source>
        <dbReference type="EMBL" id="ONM44161.1"/>
    </source>
</evidence>
<gene>
    <name evidence="2" type="ORF">BXT89_08745</name>
</gene>
<dbReference type="PANTHER" id="PTHR36121:SF1">
    <property type="entry name" value="PROTEIN SXY"/>
    <property type="match status" value="1"/>
</dbReference>
<dbReference type="AlphaFoldDB" id="A0A1S8DGR5"/>
<dbReference type="STRING" id="254161.SAMN05216256_106188"/>
<comment type="caution">
    <text evidence="2">The sequence shown here is derived from an EMBL/GenBank/DDBJ whole genome shotgun (WGS) entry which is preliminary data.</text>
</comment>
<protein>
    <submittedName>
        <fullName evidence="2">Competence protein TfoX</fullName>
    </submittedName>
</protein>
<organism evidence="2 3">
    <name type="scientific">Halopseudomonas pachastrellae</name>
    <dbReference type="NCBI Taxonomy" id="254161"/>
    <lineage>
        <taxon>Bacteria</taxon>
        <taxon>Pseudomonadati</taxon>
        <taxon>Pseudomonadota</taxon>
        <taxon>Gammaproteobacteria</taxon>
        <taxon>Pseudomonadales</taxon>
        <taxon>Pseudomonadaceae</taxon>
        <taxon>Halopseudomonas</taxon>
    </lineage>
</organism>
<dbReference type="InterPro" id="IPR047525">
    <property type="entry name" value="TfoX-like"/>
</dbReference>
<sequence>MEPDELLGLRNLGKTSSQWLHATGIHTPEQLRQLGPVEAYRAVRARGFNASKALLFAIAGALQDTHWKDLDPAYKQRLLDQLLQSGRAD</sequence>
<dbReference type="EMBL" id="MUBC01000016">
    <property type="protein sequence ID" value="ONM44161.1"/>
    <property type="molecule type" value="Genomic_DNA"/>
</dbReference>